<feature type="compositionally biased region" description="Basic and acidic residues" evidence="1">
    <location>
        <begin position="126"/>
        <end position="139"/>
    </location>
</feature>
<reference evidence="2 3" key="1">
    <citation type="submission" date="2018-11" db="EMBL/GenBank/DDBJ databases">
        <title>Trebonia kvetii gen.nov., sp.nov., a novel acidophilic actinobacterium, and proposal of the new actinobacterial family Treboniaceae fam. nov.</title>
        <authorList>
            <person name="Rapoport D."/>
            <person name="Sagova-Mareckova M."/>
            <person name="Sedlacek I."/>
            <person name="Provaznik J."/>
            <person name="Kralova S."/>
            <person name="Pavlinic D."/>
            <person name="Benes V."/>
            <person name="Kopecky J."/>
        </authorList>
    </citation>
    <scope>NUCLEOTIDE SEQUENCE [LARGE SCALE GENOMIC DNA]</scope>
    <source>
        <strain evidence="2 3">15Tr583</strain>
    </source>
</reference>
<name>A0A6P2BMB6_9ACTN</name>
<gene>
    <name evidence="2" type="ORF">EAS64_39215</name>
</gene>
<accession>A0A6P2BMB6</accession>
<evidence type="ECO:0000256" key="1">
    <source>
        <dbReference type="SAM" id="MobiDB-lite"/>
    </source>
</evidence>
<organism evidence="2 3">
    <name type="scientific">Trebonia kvetii</name>
    <dbReference type="NCBI Taxonomy" id="2480626"/>
    <lineage>
        <taxon>Bacteria</taxon>
        <taxon>Bacillati</taxon>
        <taxon>Actinomycetota</taxon>
        <taxon>Actinomycetes</taxon>
        <taxon>Streptosporangiales</taxon>
        <taxon>Treboniaceae</taxon>
        <taxon>Trebonia</taxon>
    </lineage>
</organism>
<dbReference type="EMBL" id="RPFW01000010">
    <property type="protein sequence ID" value="TVZ00100.1"/>
    <property type="molecule type" value="Genomic_DNA"/>
</dbReference>
<sequence length="148" mass="16069">MLAVAVAWVLAGTQNSREVGDDVADGQVKLLTATPHEEKATGTNHRIPDDTTETTQVKELLEPVNPDNAVVTAGAQLKTAGYIVVNTDDGNRDSDYPYVGGRQDPLLTADPPTRRPMLGIRRPRERQRAAYHTEQHADEETTEIGSGP</sequence>
<protein>
    <submittedName>
        <fullName evidence="2">Uncharacterized protein</fullName>
    </submittedName>
</protein>
<evidence type="ECO:0000313" key="3">
    <source>
        <dbReference type="Proteomes" id="UP000460272"/>
    </source>
</evidence>
<dbReference type="AlphaFoldDB" id="A0A6P2BMB6"/>
<dbReference type="Proteomes" id="UP000460272">
    <property type="component" value="Unassembled WGS sequence"/>
</dbReference>
<keyword evidence="3" id="KW-1185">Reference proteome</keyword>
<comment type="caution">
    <text evidence="2">The sequence shown here is derived from an EMBL/GenBank/DDBJ whole genome shotgun (WGS) entry which is preliminary data.</text>
</comment>
<feature type="region of interest" description="Disordered" evidence="1">
    <location>
        <begin position="86"/>
        <end position="148"/>
    </location>
</feature>
<proteinExistence type="predicted"/>
<evidence type="ECO:0000313" key="2">
    <source>
        <dbReference type="EMBL" id="TVZ00100.1"/>
    </source>
</evidence>